<dbReference type="EMBL" id="ATLV01016151">
    <property type="status" value="NOT_ANNOTATED_CDS"/>
    <property type="molecule type" value="Genomic_DNA"/>
</dbReference>
<protein>
    <submittedName>
        <fullName evidence="2 3">Uncharacterized protein</fullName>
    </submittedName>
</protein>
<name>A0A084VT04_ANOSI</name>
<reference evidence="2 4" key="1">
    <citation type="journal article" date="2014" name="BMC Genomics">
        <title>Genome sequence of Anopheles sinensis provides insight into genetics basis of mosquito competence for malaria parasites.</title>
        <authorList>
            <person name="Zhou D."/>
            <person name="Zhang D."/>
            <person name="Ding G."/>
            <person name="Shi L."/>
            <person name="Hou Q."/>
            <person name="Ye Y."/>
            <person name="Xu Y."/>
            <person name="Zhou H."/>
            <person name="Xiong C."/>
            <person name="Li S."/>
            <person name="Yu J."/>
            <person name="Hong S."/>
            <person name="Yu X."/>
            <person name="Zou P."/>
            <person name="Chen C."/>
            <person name="Chang X."/>
            <person name="Wang W."/>
            <person name="Lv Y."/>
            <person name="Sun Y."/>
            <person name="Ma L."/>
            <person name="Shen B."/>
            <person name="Zhu C."/>
        </authorList>
    </citation>
    <scope>NUCLEOTIDE SEQUENCE [LARGE SCALE GENOMIC DNA]</scope>
</reference>
<proteinExistence type="predicted"/>
<evidence type="ECO:0000313" key="4">
    <source>
        <dbReference type="Proteomes" id="UP000030765"/>
    </source>
</evidence>
<evidence type="ECO:0000256" key="1">
    <source>
        <dbReference type="SAM" id="MobiDB-lite"/>
    </source>
</evidence>
<dbReference type="EnsemblMetazoa" id="ASIC008555-RA">
    <property type="protein sequence ID" value="ASIC008555-PA"/>
    <property type="gene ID" value="ASIC008555"/>
</dbReference>
<evidence type="ECO:0000313" key="2">
    <source>
        <dbReference type="EMBL" id="KFB41098.1"/>
    </source>
</evidence>
<dbReference type="VEuPathDB" id="VectorBase:ASIC008555"/>
<dbReference type="AlphaFoldDB" id="A0A084VT04"/>
<feature type="region of interest" description="Disordered" evidence="1">
    <location>
        <begin position="1"/>
        <end position="28"/>
    </location>
</feature>
<dbReference type="Proteomes" id="UP000030765">
    <property type="component" value="Unassembled WGS sequence"/>
</dbReference>
<evidence type="ECO:0000313" key="3">
    <source>
        <dbReference type="EnsemblMetazoa" id="ASIC008555-PA"/>
    </source>
</evidence>
<organism evidence="2">
    <name type="scientific">Anopheles sinensis</name>
    <name type="common">Mosquito</name>
    <dbReference type="NCBI Taxonomy" id="74873"/>
    <lineage>
        <taxon>Eukaryota</taxon>
        <taxon>Metazoa</taxon>
        <taxon>Ecdysozoa</taxon>
        <taxon>Arthropoda</taxon>
        <taxon>Hexapoda</taxon>
        <taxon>Insecta</taxon>
        <taxon>Pterygota</taxon>
        <taxon>Neoptera</taxon>
        <taxon>Endopterygota</taxon>
        <taxon>Diptera</taxon>
        <taxon>Nematocera</taxon>
        <taxon>Culicoidea</taxon>
        <taxon>Culicidae</taxon>
        <taxon>Anophelinae</taxon>
        <taxon>Anopheles</taxon>
    </lineage>
</organism>
<accession>A0A084VT04</accession>
<dbReference type="EMBL" id="KE525057">
    <property type="protein sequence ID" value="KFB41098.1"/>
    <property type="molecule type" value="Genomic_DNA"/>
</dbReference>
<gene>
    <name evidence="2" type="ORF">ZHAS_00008555</name>
</gene>
<keyword evidence="4" id="KW-1185">Reference proteome</keyword>
<reference evidence="3" key="2">
    <citation type="submission" date="2020-05" db="UniProtKB">
        <authorList>
            <consortium name="EnsemblMetazoa"/>
        </authorList>
    </citation>
    <scope>IDENTIFICATION</scope>
</reference>
<sequence length="60" mass="6499">MTTYGDKRTVTPNVAPSEEGMNMTGPKAKRSVLLDEPCLGRNRCSNGKCKHTQLSSVFGV</sequence>